<dbReference type="Pfam" id="PF12455">
    <property type="entry name" value="Dynactin"/>
    <property type="match status" value="1"/>
</dbReference>
<evidence type="ECO:0000256" key="2">
    <source>
        <dbReference type="ARBA" id="ARBA00011010"/>
    </source>
</evidence>
<dbReference type="GO" id="GO:0030286">
    <property type="term" value="C:dynein complex"/>
    <property type="evidence" value="ECO:0007669"/>
    <property type="project" value="UniProtKB-KW"/>
</dbReference>
<organism evidence="11 12">
    <name type="scientific">Gigaspora margarita</name>
    <dbReference type="NCBI Taxonomy" id="4874"/>
    <lineage>
        <taxon>Eukaryota</taxon>
        <taxon>Fungi</taxon>
        <taxon>Fungi incertae sedis</taxon>
        <taxon>Mucoromycota</taxon>
        <taxon>Glomeromycotina</taxon>
        <taxon>Glomeromycetes</taxon>
        <taxon>Diversisporales</taxon>
        <taxon>Gigasporaceae</taxon>
        <taxon>Gigaspora</taxon>
    </lineage>
</organism>
<dbReference type="Proteomes" id="UP000439903">
    <property type="component" value="Unassembled WGS sequence"/>
</dbReference>
<sequence>MATTSASDIVIDARCEISGKTGTIRFVGTTDFAPGKWVGVELDDPSGKNNGSVNGKHYFDCKPNHGVFVRSSQVKLPVSSAPSNSIPQLRNPSTPSFAPPNSNDAPLRQRPASMIFPSSNRNSVSGIPNRLSRGPGSFGRGPNSPTFQQRRPRGYSDASNPDQKRLDFDSMYFNNPEDYVDDENIDEDEPGVSAPKSDVPKYSETPKHETANAPDPFSLQETREQTVSQKEYDELRMKLKILENKRQEDRERLRETDKMRADAEQILSFKPKLQAKMAEMQQELRELRKQLKEVNSEKEAFEGKYNEAAESMEIMAIDKEVAEEKADQLQQEVNLLKEKIEEISVDLTVFKKHESGLSDEARQAIEYAQLEKQNERLKEALFRLREVTSESEADLNKKIKALEKELSSLQDIQVQRDQTKNQLDAAEIAIEDLKSRLDAVMHNEDMLEQLTQQNLMQGEQIEEMKMTIEDLEALKELNDELEESHIENEKQLQAEIDHKDMLIREYLRRIESTDEANADYENTISNFRELVATLQSDLEQFRRKEENQNSETDNLSSESQKMHDLRIKLSTTELKNQAKQIDLELRKLDATQASENLKYVQPYLPETFFSTENDSIQCLLLLQRLVFKSELIIKQIDQKHNIAEKLNTTVPEQLIAVCELRQKLAWFSDLSKRFITFINGCPVETFLKMGQVYHDLIGTERRINSIVELLKKEELKESENIEVVQRSIAQLEHFAERYLSSTNLDEADKFHSYTRTLDLNADTIAVTLGHLKQAVATACKDEEIIVSDTPEEFHSEFFQPLQALITQSRNSKVMVRKLLLRLDDLTGQSSCLKSDILAQFKTCYSLSTKLSNFCFEVWKGVSDYINGKKGTKDELQLVGLHQIIYTVTESILSVNEMKMWDGCIKSLQDLCQEIGNLNNVINDPDKAETVAKHEAPWVIRSKELKAEVIINVDMERKLQQSGEKMQELLKDMKLKDQALQEAGVKIGLLERRVEIVKQQADRINSLEQELANKNKQESDFEEVMGKLHQDIENLAQQHQQSSTLIANLDGKELQSEQPIRPHEEDDLGSDGMGMISEASPFETQHLTSQIESLKLAVRYLRAENSHLKGKEALGVLNWHLQPKRPRNIQNQNNSEELSNIAQEAKSLLKDLRSKTSSPRVVSITKTLEDKKKWQSVKKTPIYQYQIQQSVMYTLQKRSNDLKSKLQQLGKTNQQKSQKPSKNGIVDTRPSLVGRIRLPLLDSPNNMHSHNINIKNPSDFEKIHTIFVN</sequence>
<feature type="region of interest" description="Disordered" evidence="9">
    <location>
        <begin position="1209"/>
        <end position="1228"/>
    </location>
</feature>
<dbReference type="PANTHER" id="PTHR18916">
    <property type="entry name" value="DYNACTIN 1-RELATED MICROTUBULE-BINDING"/>
    <property type="match status" value="1"/>
</dbReference>
<feature type="compositionally biased region" description="Polar residues" evidence="9">
    <location>
        <begin position="116"/>
        <end position="126"/>
    </location>
</feature>
<evidence type="ECO:0000256" key="9">
    <source>
        <dbReference type="SAM" id="MobiDB-lite"/>
    </source>
</evidence>
<dbReference type="EMBL" id="WTPW01001719">
    <property type="protein sequence ID" value="KAF0419060.1"/>
    <property type="molecule type" value="Genomic_DNA"/>
</dbReference>
<comment type="caution">
    <text evidence="11">The sequence shown here is derived from an EMBL/GenBank/DDBJ whole genome shotgun (WGS) entry which is preliminary data.</text>
</comment>
<evidence type="ECO:0000259" key="10">
    <source>
        <dbReference type="PROSITE" id="PS50245"/>
    </source>
</evidence>
<feature type="compositionally biased region" description="Acidic residues" evidence="9">
    <location>
        <begin position="178"/>
        <end position="190"/>
    </location>
</feature>
<dbReference type="Gene3D" id="2.30.30.190">
    <property type="entry name" value="CAP Gly-rich-like domain"/>
    <property type="match status" value="1"/>
</dbReference>
<feature type="coiled-coil region" evidence="8">
    <location>
        <begin position="996"/>
        <end position="1023"/>
    </location>
</feature>
<reference evidence="11 12" key="1">
    <citation type="journal article" date="2019" name="Environ. Microbiol.">
        <title>At the nexus of three kingdoms: the genome of the mycorrhizal fungus Gigaspora margarita provides insights into plant, endobacterial and fungal interactions.</title>
        <authorList>
            <person name="Venice F."/>
            <person name="Ghignone S."/>
            <person name="Salvioli di Fossalunga A."/>
            <person name="Amselem J."/>
            <person name="Novero M."/>
            <person name="Xianan X."/>
            <person name="Sedzielewska Toro K."/>
            <person name="Morin E."/>
            <person name="Lipzen A."/>
            <person name="Grigoriev I.V."/>
            <person name="Henrissat B."/>
            <person name="Martin F.M."/>
            <person name="Bonfante P."/>
        </authorList>
    </citation>
    <scope>NUCLEOTIDE SEQUENCE [LARGE SCALE GENOMIC DNA]</scope>
    <source>
        <strain evidence="11 12">BEG34</strain>
    </source>
</reference>
<feature type="compositionally biased region" description="Basic and acidic residues" evidence="9">
    <location>
        <begin position="198"/>
        <end position="210"/>
    </location>
</feature>
<feature type="compositionally biased region" description="Polar residues" evidence="9">
    <location>
        <begin position="1209"/>
        <end position="1220"/>
    </location>
</feature>
<keyword evidence="5" id="KW-0243">Dynein</keyword>
<evidence type="ECO:0000256" key="5">
    <source>
        <dbReference type="ARBA" id="ARBA00023017"/>
    </source>
</evidence>
<proteinExistence type="inferred from homology"/>
<evidence type="ECO:0000256" key="6">
    <source>
        <dbReference type="ARBA" id="ARBA00023054"/>
    </source>
</evidence>
<feature type="compositionally biased region" description="Polar residues" evidence="9">
    <location>
        <begin position="549"/>
        <end position="559"/>
    </location>
</feature>
<name>A0A8H4A5H9_GIGMA</name>
<feature type="domain" description="CAP-Gly" evidence="10">
    <location>
        <begin position="28"/>
        <end position="70"/>
    </location>
</feature>
<keyword evidence="7" id="KW-0206">Cytoskeleton</keyword>
<keyword evidence="3" id="KW-0963">Cytoplasm</keyword>
<feature type="region of interest" description="Disordered" evidence="9">
    <location>
        <begin position="78"/>
        <end position="229"/>
    </location>
</feature>
<dbReference type="Pfam" id="PF01302">
    <property type="entry name" value="CAP_GLY"/>
    <property type="match status" value="1"/>
</dbReference>
<dbReference type="InterPro" id="IPR022157">
    <property type="entry name" value="Dynactin"/>
</dbReference>
<evidence type="ECO:0000256" key="7">
    <source>
        <dbReference type="ARBA" id="ARBA00023212"/>
    </source>
</evidence>
<evidence type="ECO:0000313" key="12">
    <source>
        <dbReference type="Proteomes" id="UP000439903"/>
    </source>
</evidence>
<evidence type="ECO:0000256" key="8">
    <source>
        <dbReference type="SAM" id="Coils"/>
    </source>
</evidence>
<comment type="similarity">
    <text evidence="2">Belongs to the dynactin 150 kDa subunit family.</text>
</comment>
<dbReference type="SUPFAM" id="SSF74924">
    <property type="entry name" value="Cap-Gly domain"/>
    <property type="match status" value="1"/>
</dbReference>
<feature type="compositionally biased region" description="Polar residues" evidence="9">
    <location>
        <begin position="78"/>
        <end position="104"/>
    </location>
</feature>
<evidence type="ECO:0000256" key="1">
    <source>
        <dbReference type="ARBA" id="ARBA00004245"/>
    </source>
</evidence>
<keyword evidence="6 8" id="KW-0175">Coiled coil</keyword>
<dbReference type="GO" id="GO:0005874">
    <property type="term" value="C:microtubule"/>
    <property type="evidence" value="ECO:0007669"/>
    <property type="project" value="UniProtKB-KW"/>
</dbReference>
<keyword evidence="4" id="KW-0493">Microtubule</keyword>
<dbReference type="AlphaFoldDB" id="A0A8H4A5H9"/>
<keyword evidence="12" id="KW-1185">Reference proteome</keyword>
<dbReference type="SMART" id="SM01052">
    <property type="entry name" value="CAP_GLY"/>
    <property type="match status" value="1"/>
</dbReference>
<gene>
    <name evidence="11" type="ORF">F8M41_007223</name>
</gene>
<dbReference type="InterPro" id="IPR000938">
    <property type="entry name" value="CAP-Gly_domain"/>
</dbReference>
<evidence type="ECO:0000313" key="11">
    <source>
        <dbReference type="EMBL" id="KAF0419060.1"/>
    </source>
</evidence>
<feature type="region of interest" description="Disordered" evidence="9">
    <location>
        <begin position="543"/>
        <end position="562"/>
    </location>
</feature>
<dbReference type="OrthoDB" id="2130750at2759"/>
<dbReference type="PROSITE" id="PS00845">
    <property type="entry name" value="CAP_GLY_1"/>
    <property type="match status" value="1"/>
</dbReference>
<comment type="subcellular location">
    <subcellularLocation>
        <location evidence="1">Cytoplasm</location>
        <location evidence="1">Cytoskeleton</location>
    </subcellularLocation>
</comment>
<accession>A0A8H4A5H9</accession>
<evidence type="ECO:0000256" key="3">
    <source>
        <dbReference type="ARBA" id="ARBA00022490"/>
    </source>
</evidence>
<dbReference type="PROSITE" id="PS50245">
    <property type="entry name" value="CAP_GLY_2"/>
    <property type="match status" value="1"/>
</dbReference>
<dbReference type="InterPro" id="IPR036859">
    <property type="entry name" value="CAP-Gly_dom_sf"/>
</dbReference>
<protein>
    <submittedName>
        <fullName evidence="11">Dynactin 1</fullName>
    </submittedName>
</protein>
<evidence type="ECO:0000256" key="4">
    <source>
        <dbReference type="ARBA" id="ARBA00022701"/>
    </source>
</evidence>